<dbReference type="InterPro" id="IPR032812">
    <property type="entry name" value="SbsA_Ig"/>
</dbReference>
<keyword evidence="1 2" id="KW-0732">Signal</keyword>
<protein>
    <submittedName>
        <fullName evidence="4">Ig-like domain-containing protein</fullName>
    </submittedName>
</protein>
<dbReference type="Pfam" id="PF13205">
    <property type="entry name" value="Big_5"/>
    <property type="match status" value="1"/>
</dbReference>
<feature type="chain" id="PRO_5046055807" evidence="2">
    <location>
        <begin position="25"/>
        <end position="167"/>
    </location>
</feature>
<accession>A0ABY9XUW2</accession>
<feature type="domain" description="SbsA Ig-like" evidence="3">
    <location>
        <begin position="30"/>
        <end position="131"/>
    </location>
</feature>
<dbReference type="InterPro" id="IPR014755">
    <property type="entry name" value="Cu-Rt/internalin_Ig-like"/>
</dbReference>
<evidence type="ECO:0000256" key="2">
    <source>
        <dbReference type="SAM" id="SignalP"/>
    </source>
</evidence>
<name>A0ABY9XUW2_9FLAO</name>
<dbReference type="RefSeq" id="WP_415865993.1">
    <property type="nucleotide sequence ID" value="NZ_CP134537.1"/>
</dbReference>
<dbReference type="EMBL" id="CP134537">
    <property type="protein sequence ID" value="WNH09548.1"/>
    <property type="molecule type" value="Genomic_DNA"/>
</dbReference>
<dbReference type="Proteomes" id="UP001302806">
    <property type="component" value="Chromosome"/>
</dbReference>
<sequence length="167" mass="17642">MKITKFLAPLLLAFVILFTSCDNDNDNVNTPLSTVNETYPTNNTAGVSRNSVITATFSEPMDASTITTSSFIVKQGTTNVSGSVNYSGDTATFTPSDNLSAGKIYTTTITKAVKDLAGNAIAADMVWNFTTGGTLTTLNVVDLGASANYVILAKTAINNNSTSYHCW</sequence>
<organism evidence="4 5">
    <name type="scientific">Thalassobellus suaedae</name>
    <dbReference type="NCBI Taxonomy" id="3074124"/>
    <lineage>
        <taxon>Bacteria</taxon>
        <taxon>Pseudomonadati</taxon>
        <taxon>Bacteroidota</taxon>
        <taxon>Flavobacteriia</taxon>
        <taxon>Flavobacteriales</taxon>
        <taxon>Flavobacteriaceae</taxon>
        <taxon>Thalassobellus</taxon>
    </lineage>
</organism>
<evidence type="ECO:0000256" key="1">
    <source>
        <dbReference type="ARBA" id="ARBA00022729"/>
    </source>
</evidence>
<evidence type="ECO:0000259" key="3">
    <source>
        <dbReference type="Pfam" id="PF13205"/>
    </source>
</evidence>
<reference evidence="4 5" key="1">
    <citation type="submission" date="2023-09" db="EMBL/GenBank/DDBJ databases">
        <title>Thalassobella suaedae gen. nov., sp. nov., a marine bacterium of the family Flavobacteriaceae isolated from a halophyte Suaeda japonica.</title>
        <authorList>
            <person name="Lee S.Y."/>
            <person name="Hwang C.Y."/>
        </authorList>
    </citation>
    <scope>NUCLEOTIDE SEQUENCE [LARGE SCALE GENOMIC DNA]</scope>
    <source>
        <strain evidence="4 5">HL-DH14</strain>
    </source>
</reference>
<evidence type="ECO:0000313" key="5">
    <source>
        <dbReference type="Proteomes" id="UP001302806"/>
    </source>
</evidence>
<evidence type="ECO:0000313" key="4">
    <source>
        <dbReference type="EMBL" id="WNH09548.1"/>
    </source>
</evidence>
<feature type="signal peptide" evidence="2">
    <location>
        <begin position="1"/>
        <end position="24"/>
    </location>
</feature>
<gene>
    <name evidence="4" type="ORF">RHP51_02060</name>
</gene>
<dbReference type="PROSITE" id="PS51257">
    <property type="entry name" value="PROKAR_LIPOPROTEIN"/>
    <property type="match status" value="1"/>
</dbReference>
<dbReference type="Gene3D" id="2.60.40.1220">
    <property type="match status" value="1"/>
</dbReference>
<proteinExistence type="predicted"/>